<comment type="caution">
    <text evidence="2">The sequence shown here is derived from an EMBL/GenBank/DDBJ whole genome shotgun (WGS) entry which is preliminary data.</text>
</comment>
<reference evidence="2 3" key="1">
    <citation type="submission" date="2018-11" db="EMBL/GenBank/DDBJ databases">
        <title>Schleiferia aggregans sp. nov., a moderately thermophilic heterotrophic bacterium isolated from microbial mats at a terrestrial hot spring.</title>
        <authorList>
            <person name="Iino T."/>
            <person name="Ohkuma M."/>
            <person name="Haruta S."/>
        </authorList>
    </citation>
    <scope>NUCLEOTIDE SEQUENCE [LARGE SCALE GENOMIC DNA]</scope>
    <source>
        <strain evidence="2 3">LA</strain>
    </source>
</reference>
<evidence type="ECO:0000256" key="1">
    <source>
        <dbReference type="SAM" id="MobiDB-lite"/>
    </source>
</evidence>
<evidence type="ECO:0000313" key="2">
    <source>
        <dbReference type="EMBL" id="GCD77300.1"/>
    </source>
</evidence>
<dbReference type="AlphaFoldDB" id="A0A401XJY6"/>
<dbReference type="Proteomes" id="UP000286715">
    <property type="component" value="Unassembled WGS sequence"/>
</dbReference>
<protein>
    <submittedName>
        <fullName evidence="2">Stress-induced protein OsmC</fullName>
    </submittedName>
</protein>
<proteinExistence type="predicted"/>
<keyword evidence="3" id="KW-1185">Reference proteome</keyword>
<feature type="region of interest" description="Disordered" evidence="1">
    <location>
        <begin position="18"/>
        <end position="37"/>
    </location>
</feature>
<dbReference type="OrthoDB" id="290036at2"/>
<organism evidence="2 3">
    <name type="scientific">Thermaurantimonas aggregans</name>
    <dbReference type="NCBI Taxonomy" id="2173829"/>
    <lineage>
        <taxon>Bacteria</taxon>
        <taxon>Pseudomonadati</taxon>
        <taxon>Bacteroidota</taxon>
        <taxon>Flavobacteriia</taxon>
        <taxon>Flavobacteriales</taxon>
        <taxon>Schleiferiaceae</taxon>
        <taxon>Thermaurantimonas</taxon>
    </lineage>
</organism>
<dbReference type="PANTHER" id="PTHR39624">
    <property type="entry name" value="PROTEIN INVOLVED IN RIMO-MEDIATED BETA-METHYLTHIOLATION OF RIBOSOMAL PROTEIN S12 YCAO"/>
    <property type="match status" value="1"/>
</dbReference>
<dbReference type="Gene3D" id="3.30.300.20">
    <property type="match status" value="1"/>
</dbReference>
<dbReference type="InterPro" id="IPR036102">
    <property type="entry name" value="OsmC/Ohrsf"/>
</dbReference>
<dbReference type="EMBL" id="BHZE01000005">
    <property type="protein sequence ID" value="GCD77300.1"/>
    <property type="molecule type" value="Genomic_DNA"/>
</dbReference>
<evidence type="ECO:0000313" key="3">
    <source>
        <dbReference type="Proteomes" id="UP000286715"/>
    </source>
</evidence>
<dbReference type="InterPro" id="IPR015946">
    <property type="entry name" value="KH_dom-like_a/b"/>
</dbReference>
<dbReference type="RefSeq" id="WP_124397359.1">
    <property type="nucleotide sequence ID" value="NZ_BHZE01000005.1"/>
</dbReference>
<dbReference type="PANTHER" id="PTHR39624:SF2">
    <property type="entry name" value="OSMC-LIKE PROTEIN"/>
    <property type="match status" value="1"/>
</dbReference>
<sequence>MMTSKVVYTGGLRCESTHTRSQQVIHTDAPPDNHGRGEAFSPTDLLSTSLANCMLTIMGIAAGENEKLLKGAFAEVTKVMASGPRRVSEIHLKVYLPAQYPESDRLRLEQAGLNCPVAKSLHPDIVQDIEFYWTLE</sequence>
<dbReference type="SUPFAM" id="SSF82784">
    <property type="entry name" value="OsmC-like"/>
    <property type="match status" value="1"/>
</dbReference>
<dbReference type="Pfam" id="PF02566">
    <property type="entry name" value="OsmC"/>
    <property type="match status" value="1"/>
</dbReference>
<gene>
    <name evidence="2" type="primary">osmC</name>
    <name evidence="2" type="ORF">JCM31826_07820</name>
</gene>
<name>A0A401XJY6_9FLAO</name>
<dbReference type="InterPro" id="IPR003718">
    <property type="entry name" value="OsmC/Ohr_fam"/>
</dbReference>
<accession>A0A401XJY6</accession>